<dbReference type="Proteomes" id="UP000026915">
    <property type="component" value="Chromosome 5"/>
</dbReference>
<dbReference type="InParanoid" id="A0A061EV77"/>
<organism evidence="1 2">
    <name type="scientific">Theobroma cacao</name>
    <name type="common">Cacao</name>
    <name type="synonym">Cocoa</name>
    <dbReference type="NCBI Taxonomy" id="3641"/>
    <lineage>
        <taxon>Eukaryota</taxon>
        <taxon>Viridiplantae</taxon>
        <taxon>Streptophyta</taxon>
        <taxon>Embryophyta</taxon>
        <taxon>Tracheophyta</taxon>
        <taxon>Spermatophyta</taxon>
        <taxon>Magnoliopsida</taxon>
        <taxon>eudicotyledons</taxon>
        <taxon>Gunneridae</taxon>
        <taxon>Pentapetalae</taxon>
        <taxon>rosids</taxon>
        <taxon>malvids</taxon>
        <taxon>Malvales</taxon>
        <taxon>Malvaceae</taxon>
        <taxon>Byttnerioideae</taxon>
        <taxon>Theobroma</taxon>
    </lineage>
</organism>
<sequence>MDILEHFIDIPDDEGDIPEAWPAENLTATMDDVEHIHEAWLEETFMDNTDDGDIDGANRDISILDASFLD</sequence>
<dbReference type="AlphaFoldDB" id="A0A061EV77"/>
<dbReference type="HOGENOM" id="CLU_2762982_0_0_1"/>
<protein>
    <submittedName>
        <fullName evidence="1">Uncharacterized protein</fullName>
    </submittedName>
</protein>
<reference evidence="1 2" key="1">
    <citation type="journal article" date="2013" name="Genome Biol.">
        <title>The genome sequence of the most widely cultivated cacao type and its use to identify candidate genes regulating pod color.</title>
        <authorList>
            <person name="Motamayor J.C."/>
            <person name="Mockaitis K."/>
            <person name="Schmutz J."/>
            <person name="Haiminen N."/>
            <person name="Iii D.L."/>
            <person name="Cornejo O."/>
            <person name="Findley S.D."/>
            <person name="Zheng P."/>
            <person name="Utro F."/>
            <person name="Royaert S."/>
            <person name="Saski C."/>
            <person name="Jenkins J."/>
            <person name="Podicheti R."/>
            <person name="Zhao M."/>
            <person name="Scheffler B.E."/>
            <person name="Stack J.C."/>
            <person name="Feltus F.A."/>
            <person name="Mustiga G.M."/>
            <person name="Amores F."/>
            <person name="Phillips W."/>
            <person name="Marelli J.P."/>
            <person name="May G.D."/>
            <person name="Shapiro H."/>
            <person name="Ma J."/>
            <person name="Bustamante C.D."/>
            <person name="Schnell R.J."/>
            <person name="Main D."/>
            <person name="Gilbert D."/>
            <person name="Parida L."/>
            <person name="Kuhn D.N."/>
        </authorList>
    </citation>
    <scope>NUCLEOTIDE SEQUENCE [LARGE SCALE GENOMIC DNA]</scope>
    <source>
        <strain evidence="2">cv. Matina 1-6</strain>
    </source>
</reference>
<dbReference type="EMBL" id="CM001883">
    <property type="protein sequence ID" value="EOY08317.1"/>
    <property type="molecule type" value="Genomic_DNA"/>
</dbReference>
<gene>
    <name evidence="1" type="ORF">TCM_022659</name>
</gene>
<dbReference type="Gramene" id="EOY08317">
    <property type="protein sequence ID" value="EOY08317"/>
    <property type="gene ID" value="TCM_022659"/>
</dbReference>
<keyword evidence="2" id="KW-1185">Reference proteome</keyword>
<name>A0A061EV77_THECC</name>
<evidence type="ECO:0000313" key="2">
    <source>
        <dbReference type="Proteomes" id="UP000026915"/>
    </source>
</evidence>
<proteinExistence type="predicted"/>
<accession>A0A061EV77</accession>
<evidence type="ECO:0000313" key="1">
    <source>
        <dbReference type="EMBL" id="EOY08317.1"/>
    </source>
</evidence>